<feature type="compositionally biased region" description="Basic residues" evidence="1">
    <location>
        <begin position="224"/>
        <end position="238"/>
    </location>
</feature>
<dbReference type="EMBL" id="JAQQWP010000002">
    <property type="protein sequence ID" value="KAK8130425.1"/>
    <property type="molecule type" value="Genomic_DNA"/>
</dbReference>
<feature type="compositionally biased region" description="Polar residues" evidence="1">
    <location>
        <begin position="373"/>
        <end position="389"/>
    </location>
</feature>
<reference evidence="2 3" key="1">
    <citation type="submission" date="2023-01" db="EMBL/GenBank/DDBJ databases">
        <title>Analysis of 21 Apiospora genomes using comparative genomics revels a genus with tremendous synthesis potential of carbohydrate active enzymes and secondary metabolites.</title>
        <authorList>
            <person name="Sorensen T."/>
        </authorList>
    </citation>
    <scope>NUCLEOTIDE SEQUENCE [LARGE SCALE GENOMIC DNA]</scope>
    <source>
        <strain evidence="2 3">CBS 117206</strain>
    </source>
</reference>
<feature type="region of interest" description="Disordered" evidence="1">
    <location>
        <begin position="148"/>
        <end position="516"/>
    </location>
</feature>
<dbReference type="Proteomes" id="UP001392437">
    <property type="component" value="Unassembled WGS sequence"/>
</dbReference>
<feature type="compositionally biased region" description="Basic and acidic residues" evidence="1">
    <location>
        <begin position="506"/>
        <end position="515"/>
    </location>
</feature>
<organism evidence="2 3">
    <name type="scientific">Apiospora kogelbergensis</name>
    <dbReference type="NCBI Taxonomy" id="1337665"/>
    <lineage>
        <taxon>Eukaryota</taxon>
        <taxon>Fungi</taxon>
        <taxon>Dikarya</taxon>
        <taxon>Ascomycota</taxon>
        <taxon>Pezizomycotina</taxon>
        <taxon>Sordariomycetes</taxon>
        <taxon>Xylariomycetidae</taxon>
        <taxon>Amphisphaeriales</taxon>
        <taxon>Apiosporaceae</taxon>
        <taxon>Apiospora</taxon>
    </lineage>
</organism>
<keyword evidence="3" id="KW-1185">Reference proteome</keyword>
<protein>
    <submittedName>
        <fullName evidence="2">Uncharacterized protein</fullName>
    </submittedName>
</protein>
<feature type="compositionally biased region" description="Basic and acidic residues" evidence="1">
    <location>
        <begin position="464"/>
        <end position="486"/>
    </location>
</feature>
<gene>
    <name evidence="2" type="ORF">PG999_002805</name>
</gene>
<feature type="compositionally biased region" description="Basic and acidic residues" evidence="1">
    <location>
        <begin position="157"/>
        <end position="185"/>
    </location>
</feature>
<proteinExistence type="predicted"/>
<evidence type="ECO:0000313" key="3">
    <source>
        <dbReference type="Proteomes" id="UP001392437"/>
    </source>
</evidence>
<feature type="compositionally biased region" description="Basic and acidic residues" evidence="1">
    <location>
        <begin position="197"/>
        <end position="223"/>
    </location>
</feature>
<name>A0AAW0R9D2_9PEZI</name>
<comment type="caution">
    <text evidence="2">The sequence shown here is derived from an EMBL/GenBank/DDBJ whole genome shotgun (WGS) entry which is preliminary data.</text>
</comment>
<accession>A0AAW0R9D2</accession>
<evidence type="ECO:0000256" key="1">
    <source>
        <dbReference type="SAM" id="MobiDB-lite"/>
    </source>
</evidence>
<evidence type="ECO:0000313" key="2">
    <source>
        <dbReference type="EMBL" id="KAK8130425.1"/>
    </source>
</evidence>
<sequence>MATIVYYSSYLFVLPGLSARTEEKYNLPGKGQPGSNYGTRLAQQEPVEKAIGGKNGRVWQGRSEASTSIRIRSIVPSLHDKIMVPPTFISMILAHTSEGQQPSWQGHLVVMAADHRAVNCECVVTADACPQNTDMECFRYDDGEVTRYGAGESYRPFNDRADRERPERPERPERAERPDRPEQRRPRSPPRAGRSPPPRERARTPPALDNDRYIPDRDRDRDRTPRRRSRSPGRFRRDRSREREADRPAPGGDSWRRPRERTRSPARRPSPPPQRRSPIRRNSPPPRRFSPRRDIRDDRDRPRSPRRVYDSARSQHPDPYFQRPPASFPANIRSHPNSPQPRASYHNSPPSASVPRFTQIKREASVGVAAGDNPNSIPLPSRRIQTSASLEDLGGESVNPNNVPLASNRLGPRREPQYGSLGRPQNSPDKRHAHQSSNFGNDFVPANAGRNTVSNIAYRGRSRSPLDNRDRGRDFRGDLRDRERRSPGRRPSPPGPRVNNFRRRSPSMDRRDDRFGPLADGSRLLANLLFHRLYNPEIFRDVHRLILFQLGRMIGHAHSPRSHLGPCRDHRITPQTDSVALRVGQRLLILIQLLQGHRHVGQQAIGHLLLDPETMAAI</sequence>
<dbReference type="AlphaFoldDB" id="A0AAW0R9D2"/>
<feature type="compositionally biased region" description="Basic and acidic residues" evidence="1">
    <location>
        <begin position="291"/>
        <end position="316"/>
    </location>
</feature>
<feature type="compositionally biased region" description="Basic and acidic residues" evidence="1">
    <location>
        <begin position="254"/>
        <end position="263"/>
    </location>
</feature>
<feature type="compositionally biased region" description="Polar residues" evidence="1">
    <location>
        <begin position="334"/>
        <end position="351"/>
    </location>
</feature>